<keyword evidence="2 5" id="KW-0689">Ribosomal protein</keyword>
<sequence length="308" mass="34737">MASSTLSLCSSFASHLTLTHKQTPSSFPSTSSSSSLSFFPRLPSHSTLSFRSTFSPRLPFPSLPKSSDSDAAVAQAEPQSSELEAVENVQLSPEGEAPKREQIFAVVMIGSRQYIVFPGRFIYTQRLKGANVNDKITLNKVLLVGTRTTTYIGKPVVTNAVVHATVEEQGLDSKVIVFKYKKKKKYRRNIGHRQKNAPFPSRRREIAPFRSLQHCGAKRKRRPHPNQKTRHTDFVARVRFRREEKPSKLLVEAKVSGNLKNGMVDSIRWLLFFVDGMFCHRDAMTLRFCPCSCGIKKSVFRIDVAVDY</sequence>
<dbReference type="InterPro" id="IPR001787">
    <property type="entry name" value="Ribosomal_bL21"/>
</dbReference>
<dbReference type="GO" id="GO:0005737">
    <property type="term" value="C:cytoplasm"/>
    <property type="evidence" value="ECO:0007669"/>
    <property type="project" value="UniProtKB-ARBA"/>
</dbReference>
<dbReference type="AlphaFoldDB" id="A0A834WHZ9"/>
<comment type="similarity">
    <text evidence="1">Belongs to the bacterial ribosomal protein bL21 family.</text>
</comment>
<dbReference type="NCBIfam" id="TIGR00061">
    <property type="entry name" value="L21"/>
    <property type="match status" value="1"/>
</dbReference>
<dbReference type="GO" id="GO:0006412">
    <property type="term" value="P:translation"/>
    <property type="evidence" value="ECO:0007669"/>
    <property type="project" value="InterPro"/>
</dbReference>
<reference evidence="5" key="1">
    <citation type="submission" date="2020-09" db="EMBL/GenBank/DDBJ databases">
        <title>Genome-Enabled Discovery of Anthraquinone Biosynthesis in Senna tora.</title>
        <authorList>
            <person name="Kang S.-H."/>
            <person name="Pandey R.P."/>
            <person name="Lee C.-M."/>
            <person name="Sim J.-S."/>
            <person name="Jeong J.-T."/>
            <person name="Choi B.-S."/>
            <person name="Jung M."/>
            <person name="Ginzburg D."/>
            <person name="Zhao K."/>
            <person name="Won S.Y."/>
            <person name="Oh T.-J."/>
            <person name="Yu Y."/>
            <person name="Kim N.-H."/>
            <person name="Lee O.R."/>
            <person name="Lee T.-H."/>
            <person name="Bashyal P."/>
            <person name="Kim T.-S."/>
            <person name="Lee W.-H."/>
            <person name="Kawkins C."/>
            <person name="Kim C.-K."/>
            <person name="Kim J.S."/>
            <person name="Ahn B.O."/>
            <person name="Rhee S.Y."/>
            <person name="Sohng J.K."/>
        </authorList>
    </citation>
    <scope>NUCLEOTIDE SEQUENCE</scope>
    <source>
        <tissue evidence="5">Leaf</tissue>
    </source>
</reference>
<dbReference type="OrthoDB" id="5994at2759"/>
<accession>A0A834WHZ9</accession>
<evidence type="ECO:0000256" key="1">
    <source>
        <dbReference type="ARBA" id="ARBA00008563"/>
    </source>
</evidence>
<dbReference type="GO" id="GO:0003723">
    <property type="term" value="F:RNA binding"/>
    <property type="evidence" value="ECO:0007669"/>
    <property type="project" value="InterPro"/>
</dbReference>
<evidence type="ECO:0000256" key="3">
    <source>
        <dbReference type="ARBA" id="ARBA00023274"/>
    </source>
</evidence>
<dbReference type="Proteomes" id="UP000634136">
    <property type="component" value="Unassembled WGS sequence"/>
</dbReference>
<comment type="caution">
    <text evidence="5">The sequence shown here is derived from an EMBL/GenBank/DDBJ whole genome shotgun (WGS) entry which is preliminary data.</text>
</comment>
<dbReference type="InterPro" id="IPR028909">
    <property type="entry name" value="bL21-like"/>
</dbReference>
<dbReference type="InterPro" id="IPR036164">
    <property type="entry name" value="bL21-like_sf"/>
</dbReference>
<dbReference type="EMBL" id="JAAIUW010000008">
    <property type="protein sequence ID" value="KAF7820071.1"/>
    <property type="molecule type" value="Genomic_DNA"/>
</dbReference>
<proteinExistence type="inferred from homology"/>
<dbReference type="PANTHER" id="PTHR21349:SF8">
    <property type="entry name" value="LARGE RIBOSOMAL SUBUNIT PROTEIN BL21C"/>
    <property type="match status" value="1"/>
</dbReference>
<organism evidence="5 6">
    <name type="scientific">Senna tora</name>
    <dbReference type="NCBI Taxonomy" id="362788"/>
    <lineage>
        <taxon>Eukaryota</taxon>
        <taxon>Viridiplantae</taxon>
        <taxon>Streptophyta</taxon>
        <taxon>Embryophyta</taxon>
        <taxon>Tracheophyta</taxon>
        <taxon>Spermatophyta</taxon>
        <taxon>Magnoliopsida</taxon>
        <taxon>eudicotyledons</taxon>
        <taxon>Gunneridae</taxon>
        <taxon>Pentapetalae</taxon>
        <taxon>rosids</taxon>
        <taxon>fabids</taxon>
        <taxon>Fabales</taxon>
        <taxon>Fabaceae</taxon>
        <taxon>Caesalpinioideae</taxon>
        <taxon>Cassia clade</taxon>
        <taxon>Senna</taxon>
    </lineage>
</organism>
<protein>
    <submittedName>
        <fullName evidence="5">50S ribosomal protein L21, chloroplastic-like</fullName>
    </submittedName>
</protein>
<dbReference type="GO" id="GO:0003735">
    <property type="term" value="F:structural constituent of ribosome"/>
    <property type="evidence" value="ECO:0007669"/>
    <property type="project" value="InterPro"/>
</dbReference>
<dbReference type="GO" id="GO:1990904">
    <property type="term" value="C:ribonucleoprotein complex"/>
    <property type="evidence" value="ECO:0007669"/>
    <property type="project" value="UniProtKB-KW"/>
</dbReference>
<dbReference type="SUPFAM" id="SSF141091">
    <property type="entry name" value="L21p-like"/>
    <property type="match status" value="1"/>
</dbReference>
<gene>
    <name evidence="5" type="ORF">G2W53_025526</name>
</gene>
<evidence type="ECO:0000313" key="5">
    <source>
        <dbReference type="EMBL" id="KAF7820071.1"/>
    </source>
</evidence>
<evidence type="ECO:0000256" key="2">
    <source>
        <dbReference type="ARBA" id="ARBA00022980"/>
    </source>
</evidence>
<dbReference type="Pfam" id="PF00829">
    <property type="entry name" value="Ribosomal_L21p"/>
    <property type="match status" value="1"/>
</dbReference>
<dbReference type="PANTHER" id="PTHR21349">
    <property type="entry name" value="50S RIBOSOMAL PROTEIN L21"/>
    <property type="match status" value="1"/>
</dbReference>
<dbReference type="HAMAP" id="MF_01363">
    <property type="entry name" value="Ribosomal_bL21"/>
    <property type="match status" value="1"/>
</dbReference>
<name>A0A834WHZ9_9FABA</name>
<feature type="region of interest" description="Disordered" evidence="4">
    <location>
        <begin position="63"/>
        <end position="94"/>
    </location>
</feature>
<evidence type="ECO:0000313" key="6">
    <source>
        <dbReference type="Proteomes" id="UP000634136"/>
    </source>
</evidence>
<keyword evidence="6" id="KW-1185">Reference proteome</keyword>
<dbReference type="GO" id="GO:0005840">
    <property type="term" value="C:ribosome"/>
    <property type="evidence" value="ECO:0007669"/>
    <property type="project" value="UniProtKB-KW"/>
</dbReference>
<keyword evidence="3" id="KW-0687">Ribonucleoprotein</keyword>
<evidence type="ECO:0000256" key="4">
    <source>
        <dbReference type="SAM" id="MobiDB-lite"/>
    </source>
</evidence>